<feature type="transmembrane region" description="Helical" evidence="1">
    <location>
        <begin position="219"/>
        <end position="237"/>
    </location>
</feature>
<evidence type="ECO:0000313" key="3">
    <source>
        <dbReference type="Proteomes" id="UP000474159"/>
    </source>
</evidence>
<name>A0A6L3SYJ1_9HYPH</name>
<dbReference type="OrthoDB" id="9786218at2"/>
<comment type="caution">
    <text evidence="2">The sequence shown here is derived from an EMBL/GenBank/DDBJ whole genome shotgun (WGS) entry which is preliminary data.</text>
</comment>
<dbReference type="AlphaFoldDB" id="A0A6L3SYJ1"/>
<feature type="transmembrane region" description="Helical" evidence="1">
    <location>
        <begin position="20"/>
        <end position="40"/>
    </location>
</feature>
<dbReference type="Proteomes" id="UP000474159">
    <property type="component" value="Unassembled WGS sequence"/>
</dbReference>
<evidence type="ECO:0000313" key="2">
    <source>
        <dbReference type="EMBL" id="KAB1078590.1"/>
    </source>
</evidence>
<keyword evidence="1" id="KW-0472">Membrane</keyword>
<organism evidence="2 3">
    <name type="scientific">Methylobacterium soli</name>
    <dbReference type="NCBI Taxonomy" id="553447"/>
    <lineage>
        <taxon>Bacteria</taxon>
        <taxon>Pseudomonadati</taxon>
        <taxon>Pseudomonadota</taxon>
        <taxon>Alphaproteobacteria</taxon>
        <taxon>Hyphomicrobiales</taxon>
        <taxon>Methylobacteriaceae</taxon>
        <taxon>Methylobacterium</taxon>
    </lineage>
</organism>
<evidence type="ECO:0000256" key="1">
    <source>
        <dbReference type="SAM" id="Phobius"/>
    </source>
</evidence>
<reference evidence="2 3" key="1">
    <citation type="submission" date="2019-09" db="EMBL/GenBank/DDBJ databases">
        <title>YIM 48816 draft genome.</title>
        <authorList>
            <person name="Jiang L."/>
        </authorList>
    </citation>
    <scope>NUCLEOTIDE SEQUENCE [LARGE SCALE GENOMIC DNA]</scope>
    <source>
        <strain evidence="2 3">YIM 48816</strain>
    </source>
</reference>
<dbReference type="EMBL" id="VZZK01000013">
    <property type="protein sequence ID" value="KAB1078590.1"/>
    <property type="molecule type" value="Genomic_DNA"/>
</dbReference>
<keyword evidence="1" id="KW-0812">Transmembrane</keyword>
<evidence type="ECO:0008006" key="4">
    <source>
        <dbReference type="Google" id="ProtNLM"/>
    </source>
</evidence>
<proteinExistence type="predicted"/>
<sequence length="480" mass="50928">MAEILAASRPLSLRRFRPDAAMLVLIGVFAFLATQAPKLLGDPDTQWHVAIGARIVADGALPWVDRFSHTFAGASWIAKEWLSQILLYGAFAAAGWAGVAVLTALVIAATFALLYHRLCRDLPPSTALIAVLVAAYLTTPHLLARPHILSFPLILLTTTALVGAAERRSGPPWMVLGLIALWANLHAGFTIGFAVAGLLALEAVAAAPAGSRARLALRWSLFLAAVPLAACATPYGYRTMLVTVTLFGSGEPLPYIQEWQPLGLDEIGIVAAGAMLAALAILLREGWRNAFRIALLLLLGAMSLRHSRFLDLFALITPVLVAGPLGRGLARRAEAPAPSAHPAGWALAALLLALPVGLTLNRPLMPDPQVAPRAALEAARRQGLTAGPVYNSFDFGGFLIGAGVPTFVDGRADQIFLGGFTRGLNEAIAAQADGPFLDRLDRYGVTWALIRPGSQEARHLDSAGWPRLHADAVAAVYARR</sequence>
<feature type="transmembrane region" description="Helical" evidence="1">
    <location>
        <begin position="122"/>
        <end position="139"/>
    </location>
</feature>
<feature type="transmembrane region" description="Helical" evidence="1">
    <location>
        <begin position="146"/>
        <end position="165"/>
    </location>
</feature>
<dbReference type="RefSeq" id="WP_151000903.1">
    <property type="nucleotide sequence ID" value="NZ_VZZK01000013.1"/>
</dbReference>
<gene>
    <name evidence="2" type="ORF">F6X53_14440</name>
</gene>
<feature type="transmembrane region" description="Helical" evidence="1">
    <location>
        <begin position="85"/>
        <end position="116"/>
    </location>
</feature>
<accession>A0A6L3SYJ1</accession>
<feature type="transmembrane region" description="Helical" evidence="1">
    <location>
        <begin position="185"/>
        <end position="207"/>
    </location>
</feature>
<keyword evidence="1" id="KW-1133">Transmembrane helix</keyword>
<protein>
    <recommendedName>
        <fullName evidence="4">Glycosyltransferase RgtA/B/C/D-like domain-containing protein</fullName>
    </recommendedName>
</protein>
<keyword evidence="3" id="KW-1185">Reference proteome</keyword>